<keyword evidence="4" id="KW-0560">Oxidoreductase</keyword>
<dbReference type="GO" id="GO:0005829">
    <property type="term" value="C:cytosol"/>
    <property type="evidence" value="ECO:0007669"/>
    <property type="project" value="TreeGrafter"/>
</dbReference>
<dbReference type="InterPro" id="IPR013154">
    <property type="entry name" value="ADH-like_N"/>
</dbReference>
<dbReference type="Pfam" id="PF00107">
    <property type="entry name" value="ADH_zinc_N"/>
    <property type="match status" value="1"/>
</dbReference>
<keyword evidence="7" id="KW-0472">Membrane</keyword>
<keyword evidence="2 6" id="KW-0479">Metal-binding</keyword>
<dbReference type="Pfam" id="PF08240">
    <property type="entry name" value="ADH_N"/>
    <property type="match status" value="1"/>
</dbReference>
<dbReference type="GO" id="GO:0051903">
    <property type="term" value="F:S-(hydroxymethyl)glutathione dehydrogenase [NAD(P)+] activity"/>
    <property type="evidence" value="ECO:0007669"/>
    <property type="project" value="TreeGrafter"/>
</dbReference>
<dbReference type="InterPro" id="IPR020843">
    <property type="entry name" value="ER"/>
</dbReference>
<comment type="cofactor">
    <cofactor evidence="1 6">
        <name>Zn(2+)</name>
        <dbReference type="ChEBI" id="CHEBI:29105"/>
    </cofactor>
</comment>
<dbReference type="EMBL" id="JANCYU010000015">
    <property type="protein sequence ID" value="KAK4523450.1"/>
    <property type="molecule type" value="Genomic_DNA"/>
</dbReference>
<name>A0AAV9I4Q4_9RHOD</name>
<dbReference type="SUPFAM" id="SSF51735">
    <property type="entry name" value="NAD(P)-binding Rossmann-fold domains"/>
    <property type="match status" value="1"/>
</dbReference>
<evidence type="ECO:0000256" key="4">
    <source>
        <dbReference type="ARBA" id="ARBA00023002"/>
    </source>
</evidence>
<evidence type="ECO:0000256" key="6">
    <source>
        <dbReference type="RuleBase" id="RU361277"/>
    </source>
</evidence>
<accession>A0AAV9I4Q4</accession>
<keyword evidence="3 6" id="KW-0862">Zinc</keyword>
<evidence type="ECO:0000256" key="2">
    <source>
        <dbReference type="ARBA" id="ARBA00022723"/>
    </source>
</evidence>
<dbReference type="SUPFAM" id="SSF50129">
    <property type="entry name" value="GroES-like"/>
    <property type="match status" value="2"/>
</dbReference>
<evidence type="ECO:0000313" key="10">
    <source>
        <dbReference type="Proteomes" id="UP001300502"/>
    </source>
</evidence>
<dbReference type="SMART" id="SM00829">
    <property type="entry name" value="PKS_ER"/>
    <property type="match status" value="1"/>
</dbReference>
<dbReference type="Gene3D" id="3.90.180.10">
    <property type="entry name" value="Medium-chain alcohol dehydrogenases, catalytic domain"/>
    <property type="match status" value="1"/>
</dbReference>
<dbReference type="InterPro" id="IPR013149">
    <property type="entry name" value="ADH-like_C"/>
</dbReference>
<keyword evidence="7" id="KW-0812">Transmembrane</keyword>
<dbReference type="PANTHER" id="PTHR43880">
    <property type="entry name" value="ALCOHOL DEHYDROGENASE"/>
    <property type="match status" value="1"/>
</dbReference>
<reference evidence="9 10" key="1">
    <citation type="submission" date="2022-07" db="EMBL/GenBank/DDBJ databases">
        <title>Genome-wide signatures of adaptation to extreme environments.</title>
        <authorList>
            <person name="Cho C.H."/>
            <person name="Yoon H.S."/>
        </authorList>
    </citation>
    <scope>NUCLEOTIDE SEQUENCE [LARGE SCALE GENOMIC DNA]</scope>
    <source>
        <strain evidence="9 10">108.79 E11</strain>
    </source>
</reference>
<gene>
    <name evidence="9" type="ORF">GAYE_PCTG60G1346</name>
</gene>
<dbReference type="PANTHER" id="PTHR43880:SF12">
    <property type="entry name" value="ALCOHOL DEHYDROGENASE CLASS-3"/>
    <property type="match status" value="1"/>
</dbReference>
<organism evidence="9 10">
    <name type="scientific">Galdieria yellowstonensis</name>
    <dbReference type="NCBI Taxonomy" id="3028027"/>
    <lineage>
        <taxon>Eukaryota</taxon>
        <taxon>Rhodophyta</taxon>
        <taxon>Bangiophyceae</taxon>
        <taxon>Galdieriales</taxon>
        <taxon>Galdieriaceae</taxon>
        <taxon>Galdieria</taxon>
    </lineage>
</organism>
<dbReference type="InterPro" id="IPR011032">
    <property type="entry name" value="GroES-like_sf"/>
</dbReference>
<proteinExistence type="inferred from homology"/>
<dbReference type="CDD" id="cd08281">
    <property type="entry name" value="liver_ADH_like1"/>
    <property type="match status" value="1"/>
</dbReference>
<evidence type="ECO:0000256" key="7">
    <source>
        <dbReference type="SAM" id="Phobius"/>
    </source>
</evidence>
<keyword evidence="5" id="KW-0520">NAD</keyword>
<dbReference type="GO" id="GO:0046294">
    <property type="term" value="P:formaldehyde catabolic process"/>
    <property type="evidence" value="ECO:0007669"/>
    <property type="project" value="TreeGrafter"/>
</dbReference>
<evidence type="ECO:0000256" key="1">
    <source>
        <dbReference type="ARBA" id="ARBA00001947"/>
    </source>
</evidence>
<comment type="similarity">
    <text evidence="6">Belongs to the zinc-containing alcohol dehydrogenase family.</text>
</comment>
<evidence type="ECO:0000313" key="9">
    <source>
        <dbReference type="EMBL" id="KAK4523450.1"/>
    </source>
</evidence>
<dbReference type="FunFam" id="3.40.50.720:FF:000003">
    <property type="entry name" value="S-(hydroxymethyl)glutathione dehydrogenase"/>
    <property type="match status" value="1"/>
</dbReference>
<feature type="domain" description="Enoyl reductase (ER)" evidence="8">
    <location>
        <begin position="19"/>
        <end position="385"/>
    </location>
</feature>
<feature type="transmembrane region" description="Helical" evidence="7">
    <location>
        <begin position="202"/>
        <end position="230"/>
    </location>
</feature>
<sequence>MKVKAAVLQEMGRPTPYAKSKPIVIEELELAPPHDDEVLVKLLYAGLCHSDLSVINASRPRPTPMAMGHEAVGRIEQVGSNVDTVKVGDIVSCVFVPSCGTCDSCRTGRPATCTTGAKANGAGLLLCGQSHLSRTKVSSPNEPKMIHHLLGVAAFSTYSVMNKNSVVKIDPSIPPKYAAVFGCAVITGVGAVVNTAKIEFGASVAIVGLGGVGFCALLGAVAAGASNIIVVDLEASKLELAKKLGASHAVQSKRDMSMDDLVQSIKQLTKNSRGVDYAFEMAGTGPTLQLAYGITRPGGTTVTAGLPHPETKFAVPQVTITAEERTVKGSYLGSCVPTRDIPRYVQLFQEGRLPVDKLVSGVIRLEEINEGFDQLDQGKVVRLLLKLHEDEE</sequence>
<dbReference type="InterPro" id="IPR002328">
    <property type="entry name" value="ADH_Zn_CS"/>
</dbReference>
<dbReference type="AlphaFoldDB" id="A0AAV9I4Q4"/>
<dbReference type="InterPro" id="IPR036291">
    <property type="entry name" value="NAD(P)-bd_dom_sf"/>
</dbReference>
<keyword evidence="7" id="KW-1133">Transmembrane helix</keyword>
<evidence type="ECO:0000256" key="3">
    <source>
        <dbReference type="ARBA" id="ARBA00022833"/>
    </source>
</evidence>
<protein>
    <recommendedName>
        <fullName evidence="8">Enoyl reductase (ER) domain-containing protein</fullName>
    </recommendedName>
</protein>
<keyword evidence="10" id="KW-1185">Reference proteome</keyword>
<comment type="caution">
    <text evidence="9">The sequence shown here is derived from an EMBL/GenBank/DDBJ whole genome shotgun (WGS) entry which is preliminary data.</text>
</comment>
<dbReference type="Proteomes" id="UP001300502">
    <property type="component" value="Unassembled WGS sequence"/>
</dbReference>
<evidence type="ECO:0000256" key="5">
    <source>
        <dbReference type="ARBA" id="ARBA00023027"/>
    </source>
</evidence>
<dbReference type="PROSITE" id="PS00059">
    <property type="entry name" value="ADH_ZINC"/>
    <property type="match status" value="1"/>
</dbReference>
<evidence type="ECO:0000259" key="8">
    <source>
        <dbReference type="SMART" id="SM00829"/>
    </source>
</evidence>
<feature type="transmembrane region" description="Helical" evidence="7">
    <location>
        <begin position="177"/>
        <end position="196"/>
    </location>
</feature>
<dbReference type="GO" id="GO:0008270">
    <property type="term" value="F:zinc ion binding"/>
    <property type="evidence" value="ECO:0007669"/>
    <property type="project" value="InterPro"/>
</dbReference>
<dbReference type="Gene3D" id="3.40.50.720">
    <property type="entry name" value="NAD(P)-binding Rossmann-like Domain"/>
    <property type="match status" value="1"/>
</dbReference>